<dbReference type="AlphaFoldDB" id="A0A6A6IQ84"/>
<evidence type="ECO:0000256" key="2">
    <source>
        <dbReference type="SAM" id="Phobius"/>
    </source>
</evidence>
<dbReference type="InterPro" id="IPR021765">
    <property type="entry name" value="UstYa-like"/>
</dbReference>
<dbReference type="PANTHER" id="PTHR33365:SF12">
    <property type="entry name" value="TAT PATHWAY SIGNAL SEQUENCE"/>
    <property type="match status" value="1"/>
</dbReference>
<comment type="similarity">
    <text evidence="1">Belongs to the ustYa family.</text>
</comment>
<dbReference type="GO" id="GO:0043386">
    <property type="term" value="P:mycotoxin biosynthetic process"/>
    <property type="evidence" value="ECO:0007669"/>
    <property type="project" value="InterPro"/>
</dbReference>
<evidence type="ECO:0000313" key="4">
    <source>
        <dbReference type="Proteomes" id="UP000800094"/>
    </source>
</evidence>
<keyword evidence="2" id="KW-0812">Transmembrane</keyword>
<dbReference type="OrthoDB" id="3687641at2759"/>
<gene>
    <name evidence="3" type="ORF">BU26DRAFT_561535</name>
</gene>
<evidence type="ECO:0000256" key="1">
    <source>
        <dbReference type="ARBA" id="ARBA00035112"/>
    </source>
</evidence>
<dbReference type="EMBL" id="ML987192">
    <property type="protein sequence ID" value="KAF2251730.1"/>
    <property type="molecule type" value="Genomic_DNA"/>
</dbReference>
<name>A0A6A6IQ84_9PLEO</name>
<dbReference type="RefSeq" id="XP_033686734.1">
    <property type="nucleotide sequence ID" value="XM_033832923.1"/>
</dbReference>
<sequence length="301" mass="34814">MWKVRPSEKAQYLPVVEETESDGMLSGRPSDVQIQEDCNGSGRGLLWSPWMLHIIAFICYSFVFGMMYRNPQSNERCVEKHSLYSPALEAVSDDYKLVRFNLSAISPSPWAGPPSASVDAAWQKYTNLGALVLSEEDLIRTNGSRYSAKVPKEVGDGYIAHVEWYHQLHCVYMLWQQTYPEWYTEEAKMREEEPELWHEHLDHCAETLRAAIMCHADANVVPSNWVKGRHWPHPNYNLDHKCRDFDAAYQWYYEHQANPPPGFEMFARPEEGGYSEYDDLPFDPFDKGTVVPLKEKAPKTE</sequence>
<dbReference type="GeneID" id="54586253"/>
<dbReference type="PANTHER" id="PTHR33365">
    <property type="entry name" value="YALI0B05434P"/>
    <property type="match status" value="1"/>
</dbReference>
<dbReference type="Pfam" id="PF11807">
    <property type="entry name" value="UstYa"/>
    <property type="match status" value="1"/>
</dbReference>
<evidence type="ECO:0000313" key="3">
    <source>
        <dbReference type="EMBL" id="KAF2251730.1"/>
    </source>
</evidence>
<organism evidence="3 4">
    <name type="scientific">Trematosphaeria pertusa</name>
    <dbReference type="NCBI Taxonomy" id="390896"/>
    <lineage>
        <taxon>Eukaryota</taxon>
        <taxon>Fungi</taxon>
        <taxon>Dikarya</taxon>
        <taxon>Ascomycota</taxon>
        <taxon>Pezizomycotina</taxon>
        <taxon>Dothideomycetes</taxon>
        <taxon>Pleosporomycetidae</taxon>
        <taxon>Pleosporales</taxon>
        <taxon>Massarineae</taxon>
        <taxon>Trematosphaeriaceae</taxon>
        <taxon>Trematosphaeria</taxon>
    </lineage>
</organism>
<feature type="transmembrane region" description="Helical" evidence="2">
    <location>
        <begin position="50"/>
        <end position="68"/>
    </location>
</feature>
<reference evidence="3" key="1">
    <citation type="journal article" date="2020" name="Stud. Mycol.">
        <title>101 Dothideomycetes genomes: a test case for predicting lifestyles and emergence of pathogens.</title>
        <authorList>
            <person name="Haridas S."/>
            <person name="Albert R."/>
            <person name="Binder M."/>
            <person name="Bloem J."/>
            <person name="Labutti K."/>
            <person name="Salamov A."/>
            <person name="Andreopoulos B."/>
            <person name="Baker S."/>
            <person name="Barry K."/>
            <person name="Bills G."/>
            <person name="Bluhm B."/>
            <person name="Cannon C."/>
            <person name="Castanera R."/>
            <person name="Culley D."/>
            <person name="Daum C."/>
            <person name="Ezra D."/>
            <person name="Gonzalez J."/>
            <person name="Henrissat B."/>
            <person name="Kuo A."/>
            <person name="Liang C."/>
            <person name="Lipzen A."/>
            <person name="Lutzoni F."/>
            <person name="Magnuson J."/>
            <person name="Mondo S."/>
            <person name="Nolan M."/>
            <person name="Ohm R."/>
            <person name="Pangilinan J."/>
            <person name="Park H.-J."/>
            <person name="Ramirez L."/>
            <person name="Alfaro M."/>
            <person name="Sun H."/>
            <person name="Tritt A."/>
            <person name="Yoshinaga Y."/>
            <person name="Zwiers L.-H."/>
            <person name="Turgeon B."/>
            <person name="Goodwin S."/>
            <person name="Spatafora J."/>
            <person name="Crous P."/>
            <person name="Grigoriev I."/>
        </authorList>
    </citation>
    <scope>NUCLEOTIDE SEQUENCE</scope>
    <source>
        <strain evidence="3">CBS 122368</strain>
    </source>
</reference>
<keyword evidence="2" id="KW-0472">Membrane</keyword>
<keyword evidence="2" id="KW-1133">Transmembrane helix</keyword>
<protein>
    <recommendedName>
        <fullName evidence="5">Cyclochlorotine biosynthesis protein O</fullName>
    </recommendedName>
</protein>
<dbReference type="Proteomes" id="UP000800094">
    <property type="component" value="Unassembled WGS sequence"/>
</dbReference>
<evidence type="ECO:0008006" key="5">
    <source>
        <dbReference type="Google" id="ProtNLM"/>
    </source>
</evidence>
<proteinExistence type="inferred from homology"/>
<keyword evidence="4" id="KW-1185">Reference proteome</keyword>
<accession>A0A6A6IQ84</accession>